<dbReference type="Proteomes" id="UP000000305">
    <property type="component" value="Unassembled WGS sequence"/>
</dbReference>
<dbReference type="AlphaFoldDB" id="E9HIN6"/>
<dbReference type="HOGENOM" id="CLU_1760618_0_0_1"/>
<keyword evidence="3" id="KW-1185">Reference proteome</keyword>
<evidence type="ECO:0000313" key="2">
    <source>
        <dbReference type="EMBL" id="EFX68407.1"/>
    </source>
</evidence>
<feature type="chain" id="PRO_5003241159" evidence="1">
    <location>
        <begin position="17"/>
        <end position="148"/>
    </location>
</feature>
<accession>E9HIN6</accession>
<feature type="signal peptide" evidence="1">
    <location>
        <begin position="1"/>
        <end position="16"/>
    </location>
</feature>
<gene>
    <name evidence="2" type="ORF">DAPPUDRAFT_330143</name>
</gene>
<reference evidence="2 3" key="1">
    <citation type="journal article" date="2011" name="Science">
        <title>The ecoresponsive genome of Daphnia pulex.</title>
        <authorList>
            <person name="Colbourne J.K."/>
            <person name="Pfrender M.E."/>
            <person name="Gilbert D."/>
            <person name="Thomas W.K."/>
            <person name="Tucker A."/>
            <person name="Oakley T.H."/>
            <person name="Tokishita S."/>
            <person name="Aerts A."/>
            <person name="Arnold G.J."/>
            <person name="Basu M.K."/>
            <person name="Bauer D.J."/>
            <person name="Caceres C.E."/>
            <person name="Carmel L."/>
            <person name="Casola C."/>
            <person name="Choi J.H."/>
            <person name="Detter J.C."/>
            <person name="Dong Q."/>
            <person name="Dusheyko S."/>
            <person name="Eads B.D."/>
            <person name="Frohlich T."/>
            <person name="Geiler-Samerotte K.A."/>
            <person name="Gerlach D."/>
            <person name="Hatcher P."/>
            <person name="Jogdeo S."/>
            <person name="Krijgsveld J."/>
            <person name="Kriventseva E.V."/>
            <person name="Kultz D."/>
            <person name="Laforsch C."/>
            <person name="Lindquist E."/>
            <person name="Lopez J."/>
            <person name="Manak J.R."/>
            <person name="Muller J."/>
            <person name="Pangilinan J."/>
            <person name="Patwardhan R.P."/>
            <person name="Pitluck S."/>
            <person name="Pritham E.J."/>
            <person name="Rechtsteiner A."/>
            <person name="Rho M."/>
            <person name="Rogozin I.B."/>
            <person name="Sakarya O."/>
            <person name="Salamov A."/>
            <person name="Schaack S."/>
            <person name="Shapiro H."/>
            <person name="Shiga Y."/>
            <person name="Skalitzky C."/>
            <person name="Smith Z."/>
            <person name="Souvorov A."/>
            <person name="Sung W."/>
            <person name="Tang Z."/>
            <person name="Tsuchiya D."/>
            <person name="Tu H."/>
            <person name="Vos H."/>
            <person name="Wang M."/>
            <person name="Wolf Y.I."/>
            <person name="Yamagata H."/>
            <person name="Yamada T."/>
            <person name="Ye Y."/>
            <person name="Shaw J.R."/>
            <person name="Andrews J."/>
            <person name="Crease T.J."/>
            <person name="Tang H."/>
            <person name="Lucas S.M."/>
            <person name="Robertson H.M."/>
            <person name="Bork P."/>
            <person name="Koonin E.V."/>
            <person name="Zdobnov E.M."/>
            <person name="Grigoriev I.V."/>
            <person name="Lynch M."/>
            <person name="Boore J.L."/>
        </authorList>
    </citation>
    <scope>NUCLEOTIDE SEQUENCE [LARGE SCALE GENOMIC DNA]</scope>
</reference>
<dbReference type="KEGG" id="dpx:DAPPUDRAFT_330143"/>
<organism evidence="2 3">
    <name type="scientific">Daphnia pulex</name>
    <name type="common">Water flea</name>
    <dbReference type="NCBI Taxonomy" id="6669"/>
    <lineage>
        <taxon>Eukaryota</taxon>
        <taxon>Metazoa</taxon>
        <taxon>Ecdysozoa</taxon>
        <taxon>Arthropoda</taxon>
        <taxon>Crustacea</taxon>
        <taxon>Branchiopoda</taxon>
        <taxon>Diplostraca</taxon>
        <taxon>Cladocera</taxon>
        <taxon>Anomopoda</taxon>
        <taxon>Daphniidae</taxon>
        <taxon>Daphnia</taxon>
    </lineage>
</organism>
<evidence type="ECO:0000256" key="1">
    <source>
        <dbReference type="SAM" id="SignalP"/>
    </source>
</evidence>
<proteinExistence type="predicted"/>
<sequence>MKLTIVFACLLALTASEDKPIAENDDVQVSPADQDVAEWRHFGYFGGHGGYWRGRRSAEETSKREEAAAAVEVSADQEADEMYGRLYYGYYGFPYGSYGHRRGRRSADEERVQMASADQDANEWNGRGYYGRYPYGYRSYYGGYGKHW</sequence>
<protein>
    <submittedName>
        <fullName evidence="2">Uncharacterized protein</fullName>
    </submittedName>
</protein>
<keyword evidence="1" id="KW-0732">Signal</keyword>
<dbReference type="InParanoid" id="E9HIN6"/>
<dbReference type="EMBL" id="GL732656">
    <property type="protein sequence ID" value="EFX68407.1"/>
    <property type="molecule type" value="Genomic_DNA"/>
</dbReference>
<name>E9HIN6_DAPPU</name>
<evidence type="ECO:0000313" key="3">
    <source>
        <dbReference type="Proteomes" id="UP000000305"/>
    </source>
</evidence>
<dbReference type="OrthoDB" id="6398264at2759"/>